<protein>
    <submittedName>
        <fullName evidence="2">Uncharacterized protein</fullName>
    </submittedName>
</protein>
<keyword evidence="1" id="KW-1133">Transmembrane helix</keyword>
<dbReference type="AlphaFoldDB" id="A0A367YX87"/>
<dbReference type="Proteomes" id="UP000252770">
    <property type="component" value="Unassembled WGS sequence"/>
</dbReference>
<evidence type="ECO:0000313" key="3">
    <source>
        <dbReference type="Proteomes" id="UP000252770"/>
    </source>
</evidence>
<keyword evidence="1" id="KW-0472">Membrane</keyword>
<sequence length="178" mass="19260">MVSSVGPTLGERLARQRWPLLVVALCLCTLFSVGWLRYFERATSITYVPTAPGAWVEAEGLRQRVVEWYLADSLSGSDDGVPVTPDPGKVFLVAHLEVETLLPDTYCGGSVLVGEDEQLTADLLPSGLERPVPDDCPESGRGLTELVVQVPQTRTDAIKGVTMNDLETGVAWVLRPPA</sequence>
<gene>
    <name evidence="2" type="ORF">DT076_06765</name>
</gene>
<dbReference type="EMBL" id="QOUI01000003">
    <property type="protein sequence ID" value="RCK70347.1"/>
    <property type="molecule type" value="Genomic_DNA"/>
</dbReference>
<keyword evidence="1" id="KW-0812">Transmembrane</keyword>
<evidence type="ECO:0000313" key="2">
    <source>
        <dbReference type="EMBL" id="RCK70347.1"/>
    </source>
</evidence>
<organism evidence="2 3">
    <name type="scientific">Desertihabitans brevis</name>
    <dbReference type="NCBI Taxonomy" id="2268447"/>
    <lineage>
        <taxon>Bacteria</taxon>
        <taxon>Bacillati</taxon>
        <taxon>Actinomycetota</taxon>
        <taxon>Actinomycetes</taxon>
        <taxon>Propionibacteriales</taxon>
        <taxon>Propionibacteriaceae</taxon>
        <taxon>Desertihabitans</taxon>
    </lineage>
</organism>
<accession>A0A367YX87</accession>
<comment type="caution">
    <text evidence="2">The sequence shown here is derived from an EMBL/GenBank/DDBJ whole genome shotgun (WGS) entry which is preliminary data.</text>
</comment>
<proteinExistence type="predicted"/>
<feature type="transmembrane region" description="Helical" evidence="1">
    <location>
        <begin position="20"/>
        <end position="39"/>
    </location>
</feature>
<dbReference type="RefSeq" id="WP_114125889.1">
    <property type="nucleotide sequence ID" value="NZ_QOUI01000003.1"/>
</dbReference>
<keyword evidence="3" id="KW-1185">Reference proteome</keyword>
<evidence type="ECO:0000256" key="1">
    <source>
        <dbReference type="SAM" id="Phobius"/>
    </source>
</evidence>
<reference evidence="2 3" key="1">
    <citation type="submission" date="2018-07" db="EMBL/GenBank/DDBJ databases">
        <title>Desertimonas flava gen. nov. sp. nov.</title>
        <authorList>
            <person name="Liu S."/>
        </authorList>
    </citation>
    <scope>NUCLEOTIDE SEQUENCE [LARGE SCALE GENOMIC DNA]</scope>
    <source>
        <strain evidence="2 3">16Sb5-5</strain>
    </source>
</reference>
<name>A0A367YX87_9ACTN</name>